<dbReference type="Pfam" id="PF13434">
    <property type="entry name" value="Lys_Orn_oxgnase"/>
    <property type="match status" value="1"/>
</dbReference>
<feature type="transmembrane region" description="Helical" evidence="20">
    <location>
        <begin position="96"/>
        <end position="119"/>
    </location>
</feature>
<name>A0A8H4RTA3_9HELO</name>
<evidence type="ECO:0000256" key="20">
    <source>
        <dbReference type="SAM" id="Phobius"/>
    </source>
</evidence>
<evidence type="ECO:0000256" key="4">
    <source>
        <dbReference type="ARBA" id="ARBA00007577"/>
    </source>
</evidence>
<dbReference type="PROSITE" id="PS50929">
    <property type="entry name" value="ABC_TM1F"/>
    <property type="match status" value="2"/>
</dbReference>
<feature type="domain" description="ABC transmembrane type-1" evidence="22">
    <location>
        <begin position="55"/>
        <end position="296"/>
    </location>
</feature>
<dbReference type="CDD" id="cd18577">
    <property type="entry name" value="ABC_6TM_Pgp_ABCB1_D1_like"/>
    <property type="match status" value="1"/>
</dbReference>
<dbReference type="InterPro" id="IPR017871">
    <property type="entry name" value="ABC_transporter-like_CS"/>
</dbReference>
<evidence type="ECO:0000259" key="22">
    <source>
        <dbReference type="PROSITE" id="PS50929"/>
    </source>
</evidence>
<feature type="compositionally biased region" description="Polar residues" evidence="19">
    <location>
        <begin position="1306"/>
        <end position="1315"/>
    </location>
</feature>
<dbReference type="GO" id="GO:0005524">
    <property type="term" value="F:ATP binding"/>
    <property type="evidence" value="ECO:0007669"/>
    <property type="project" value="UniProtKB-KW"/>
</dbReference>
<evidence type="ECO:0000256" key="3">
    <source>
        <dbReference type="ARBA" id="ARBA00004924"/>
    </source>
</evidence>
<dbReference type="SUPFAM" id="SSF90123">
    <property type="entry name" value="ABC transporter transmembrane region"/>
    <property type="match status" value="2"/>
</dbReference>
<feature type="transmembrane region" description="Helical" evidence="20">
    <location>
        <begin position="856"/>
        <end position="880"/>
    </location>
</feature>
<evidence type="ECO:0000256" key="13">
    <source>
        <dbReference type="ARBA" id="ARBA00022857"/>
    </source>
</evidence>
<dbReference type="FunFam" id="3.40.50.300:FF:000913">
    <property type="entry name" value="ABC multidrug transporter SitT"/>
    <property type="match status" value="1"/>
</dbReference>
<dbReference type="SMART" id="SM00382">
    <property type="entry name" value="AAA"/>
    <property type="match status" value="2"/>
</dbReference>
<keyword evidence="8" id="KW-0285">Flavoprotein</keyword>
<dbReference type="InterPro" id="IPR039421">
    <property type="entry name" value="Type_1_exporter"/>
</dbReference>
<dbReference type="CDD" id="cd18578">
    <property type="entry name" value="ABC_6TM_Pgp_ABCB1_D2_like"/>
    <property type="match status" value="1"/>
</dbReference>
<evidence type="ECO:0000256" key="19">
    <source>
        <dbReference type="SAM" id="MobiDB-lite"/>
    </source>
</evidence>
<dbReference type="GO" id="GO:0016491">
    <property type="term" value="F:oxidoreductase activity"/>
    <property type="evidence" value="ECO:0007669"/>
    <property type="project" value="UniProtKB-KW"/>
</dbReference>
<comment type="caution">
    <text evidence="23">The sequence shown here is derived from an EMBL/GenBank/DDBJ whole genome shotgun (WGS) entry which is preliminary data.</text>
</comment>
<dbReference type="Proteomes" id="UP000566819">
    <property type="component" value="Unassembled WGS sequence"/>
</dbReference>
<comment type="similarity">
    <text evidence="4">Belongs to the ABC transporter superfamily. ABCB family. Multidrug resistance exporter (TC 3.A.1.201) subfamily.</text>
</comment>
<sequence>MTPFTNDAGDGGKPGAWPRVSSFFSQSQKSTSKTSPSYFGLFGSLGDVQSRFVLFAGTVLAVAAGAPLPVIAVIFARIIDAFPPTEDEVDQRIYQLLAVACAYFLFTFGWILCWGIVGARLSRSLRTQMFERALGMDQTYYETQCPDITSRLTADAQAVQTGTSEKVGLFLQAVSYFIASFIAGFTLNARLTGILSAAVIPLIALVVFIGTKIESNLSKDVAERTSEASSIAEGAIKAVQVVQAFDAFDILTNDHESHLERAMNLGVRKAVAGAVRLGSVIFIAYAANALAYWQGGAGPFIQSFSQAASAGHRILSLIYYPDIPIDVYSEDGVQADEKTFGPGKKIILKDVKFAYPARPQETVLDNINLSIETGSTIGIVGASGSGKSTIAALLLRLYDPSQGYISIDDHQVPAYNLSSLRCQIALVDQDPAVFSGTIYTNIRDGYRGSPLPEEEMKEKCVLAATAADAWSFIESLPEGINTWLGEPGGTKLSGGQKQRLCLARALVGDPSLLVLDEATSALDTISEAEILTSLGKSRSVGHRTTVMIAHRLASVRSADNIVVMGSGRILQQGNHEELMRNIDGPYQRLIAAQNFASDHASETSIERKITLTEETISEKEEEFTTEIASPFSPSDKTKTYGVFSVVKRCIFLSRAKFIFIILALIGSVLTGSLLLGESIIFGHLVPLLNSNAPSGQVNFYCLMFFIAALVALLGYIMSGSCFGIVSEYLILRTRDLSLRTILRQDMEWFLQPGRSTSSLVSVINMDSGHLSGLSGVTIGTVVSALVSVVGGAILAHVVAWKIAIVLFATSPIVLLSGFFRIRAIRTIAALGTEKATARRFRLAVDKYRQQTFRGTALGAAILAFALSITYLVYSLAYWWGSKQVRSGEYSSLQFFIVLPAILFSAQSAGQIFSFAPDIGRAKGAASRVFALHDEKPSIDLISNATTLSKSMHKVTERPSSPSGAITFQNVDLTYQSRPKDPVFTSLNFSIKAGETVALVGRSGAGKTSTISLIERFYDPTGGAILVDGVDIKSVPVSQHRARISLVAQDPDLFTGSIAFNVGLGARPGHTAIREEIEAACKAVGIHEFISGLPDGYETQCGNNGSQLSGGQKQRVAIARAYIRDPEILLLDEATSALDSHSEAQIQQAITAVARKRTTIMIAHRLTTVQKADRILVFDKGRIVEEGRHEELMKNGGIFLEGKGGSDVGSGQRKSSGSDKKSWRAKGGEGVITSFSSLPGGTEEGALGRTSGSYLFISEFKRVTGRLFKVTGFTRSFVSPIENEEVEMAPSATSTPTGAFQDRNSERTNGNESFNGQFDGMQLHSTLYTNGYTRNGYQNGTSATISISSPDTIFDLLCVGFGPASLAIAIALHDTYPSLSSPPNVLFLEKQPQFAWHAGMQLPGAKMQISFLKDLATPRDPRSHFTFLNYLFQKGRLNNFINLGTFLPSRLEYEDYLRWCASHFEREGKVAYGMEVQNVRVNERDSEGKVTSWAVTALAPTGELVTRFTRHVVVAVGGRPVIPKDLQGLKHVTHSSQFASTITSIQERESGREKKLRFAVVGSGQSAAEIFNDLTERFPDAEVRLVIKGKSLRPSDDSPFVNEIFNPDRVSKIYNQSPTSRAEALALDRGTNYGVVRLTLLEHLYEKLYMQRVLNADESTWRCRIVPNRAVLSASQTNGSSILLKLKEVEAEKEEQLELEADYVFAATGYVRNAHEEMLGGVKDLLPVGSEGKFAVRRDYRVVFGEGRVDDGRAGVWLQGCNEGTHGLSDTLLSILAVRGGELVQSIFGTSSPPSPLFPAST</sequence>
<dbReference type="PANTHER" id="PTHR43394:SF27">
    <property type="entry name" value="ATP-DEPENDENT TRANSLOCASE ABCB1-LIKE"/>
    <property type="match status" value="1"/>
</dbReference>
<protein>
    <recommendedName>
        <fullName evidence="6">L-ornithine N(5)-monooxygenase [NAD(P)H]</fullName>
        <ecNumber evidence="6">1.14.13.196</ecNumber>
    </recommendedName>
</protein>
<evidence type="ECO:0000256" key="1">
    <source>
        <dbReference type="ARBA" id="ARBA00001974"/>
    </source>
</evidence>
<evidence type="ECO:0000313" key="24">
    <source>
        <dbReference type="Proteomes" id="UP000566819"/>
    </source>
</evidence>
<dbReference type="GO" id="GO:0005743">
    <property type="term" value="C:mitochondrial inner membrane"/>
    <property type="evidence" value="ECO:0007669"/>
    <property type="project" value="TreeGrafter"/>
</dbReference>
<keyword evidence="11" id="KW-0274">FAD</keyword>
<evidence type="ECO:0000256" key="12">
    <source>
        <dbReference type="ARBA" id="ARBA00022840"/>
    </source>
</evidence>
<dbReference type="Gene3D" id="3.40.50.300">
    <property type="entry name" value="P-loop containing nucleotide triphosphate hydrolases"/>
    <property type="match status" value="2"/>
</dbReference>
<feature type="region of interest" description="Disordered" evidence="19">
    <location>
        <begin position="1202"/>
        <end position="1224"/>
    </location>
</feature>
<dbReference type="GO" id="GO:0016887">
    <property type="term" value="F:ATP hydrolysis activity"/>
    <property type="evidence" value="ECO:0007669"/>
    <property type="project" value="InterPro"/>
</dbReference>
<dbReference type="EMBL" id="JAAMPI010000207">
    <property type="protein sequence ID" value="KAF4634117.1"/>
    <property type="molecule type" value="Genomic_DNA"/>
</dbReference>
<evidence type="ECO:0000256" key="16">
    <source>
        <dbReference type="ARBA" id="ARBA00023136"/>
    </source>
</evidence>
<evidence type="ECO:0000256" key="6">
    <source>
        <dbReference type="ARBA" id="ARBA00012881"/>
    </source>
</evidence>
<keyword evidence="9 20" id="KW-0812">Transmembrane</keyword>
<feature type="domain" description="ABC transporter" evidence="21">
    <location>
        <begin position="967"/>
        <end position="1204"/>
    </location>
</feature>
<dbReference type="InterPro" id="IPR003439">
    <property type="entry name" value="ABC_transporter-like_ATP-bd"/>
</dbReference>
<evidence type="ECO:0000256" key="9">
    <source>
        <dbReference type="ARBA" id="ARBA00022692"/>
    </source>
</evidence>
<dbReference type="InterPro" id="IPR027417">
    <property type="entry name" value="P-loop_NTPase"/>
</dbReference>
<keyword evidence="14 20" id="KW-1133">Transmembrane helix</keyword>
<dbReference type="PANTHER" id="PTHR43394">
    <property type="entry name" value="ATP-DEPENDENT PERMEASE MDL1, MITOCHONDRIAL"/>
    <property type="match status" value="1"/>
</dbReference>
<dbReference type="GO" id="GO:0015421">
    <property type="term" value="F:ABC-type oligopeptide transporter activity"/>
    <property type="evidence" value="ECO:0007669"/>
    <property type="project" value="TreeGrafter"/>
</dbReference>
<evidence type="ECO:0000256" key="17">
    <source>
        <dbReference type="ARBA" id="ARBA00047598"/>
    </source>
</evidence>
<dbReference type="Pfam" id="PF00005">
    <property type="entry name" value="ABC_tran"/>
    <property type="match status" value="2"/>
</dbReference>
<dbReference type="InterPro" id="IPR036188">
    <property type="entry name" value="FAD/NAD-bd_sf"/>
</dbReference>
<dbReference type="PROSITE" id="PS00211">
    <property type="entry name" value="ABC_TRANSPORTER_1"/>
    <property type="match status" value="2"/>
</dbReference>
<keyword evidence="13" id="KW-0521">NADP</keyword>
<dbReference type="GO" id="GO:0090374">
    <property type="term" value="P:oligopeptide export from mitochondrion"/>
    <property type="evidence" value="ECO:0007669"/>
    <property type="project" value="TreeGrafter"/>
</dbReference>
<feature type="transmembrane region" description="Helical" evidence="20">
    <location>
        <begin position="167"/>
        <end position="185"/>
    </location>
</feature>
<evidence type="ECO:0000256" key="18">
    <source>
        <dbReference type="ARBA" id="ARBA00049248"/>
    </source>
</evidence>
<feature type="transmembrane region" description="Helical" evidence="20">
    <location>
        <begin position="773"/>
        <end position="794"/>
    </location>
</feature>
<comment type="similarity">
    <text evidence="5">Belongs to the lysine N(6)-hydroxylase/L-ornithine N(5)-oxygenase family.</text>
</comment>
<feature type="transmembrane region" description="Helical" evidence="20">
    <location>
        <begin position="892"/>
        <end position="912"/>
    </location>
</feature>
<comment type="cofactor">
    <cofactor evidence="1">
        <name>FAD</name>
        <dbReference type="ChEBI" id="CHEBI:57692"/>
    </cofactor>
</comment>
<evidence type="ECO:0000256" key="7">
    <source>
        <dbReference type="ARBA" id="ARBA00022448"/>
    </source>
</evidence>
<feature type="transmembrane region" description="Helical" evidence="20">
    <location>
        <begin position="52"/>
        <end position="76"/>
    </location>
</feature>
<dbReference type="Pfam" id="PF00664">
    <property type="entry name" value="ABC_membrane"/>
    <property type="match status" value="2"/>
</dbReference>
<keyword evidence="7" id="KW-0813">Transport</keyword>
<dbReference type="CDD" id="cd03249">
    <property type="entry name" value="ABC_MTABC3_MDL1_MDL2"/>
    <property type="match status" value="1"/>
</dbReference>
<dbReference type="SUPFAM" id="SSF51905">
    <property type="entry name" value="FAD/NAD(P)-binding domain"/>
    <property type="match status" value="1"/>
</dbReference>
<dbReference type="OrthoDB" id="6500128at2759"/>
<keyword evidence="10" id="KW-0547">Nucleotide-binding</keyword>
<evidence type="ECO:0000256" key="10">
    <source>
        <dbReference type="ARBA" id="ARBA00022741"/>
    </source>
</evidence>
<dbReference type="Gene3D" id="1.20.1560.10">
    <property type="entry name" value="ABC transporter type 1, transmembrane domain"/>
    <property type="match status" value="2"/>
</dbReference>
<dbReference type="EC" id="1.14.13.196" evidence="6"/>
<keyword evidence="15" id="KW-0560">Oxidoreductase</keyword>
<feature type="region of interest" description="Disordered" evidence="19">
    <location>
        <begin position="1286"/>
        <end position="1315"/>
    </location>
</feature>
<evidence type="ECO:0000256" key="8">
    <source>
        <dbReference type="ARBA" id="ARBA00022630"/>
    </source>
</evidence>
<evidence type="ECO:0000256" key="15">
    <source>
        <dbReference type="ARBA" id="ARBA00023002"/>
    </source>
</evidence>
<comment type="catalytic activity">
    <reaction evidence="17">
        <text>L-ornithine + NADPH + O2 = N(5)-hydroxy-L-ornithine + NADP(+) + H2O</text>
        <dbReference type="Rhea" id="RHEA:41508"/>
        <dbReference type="ChEBI" id="CHEBI:15377"/>
        <dbReference type="ChEBI" id="CHEBI:15379"/>
        <dbReference type="ChEBI" id="CHEBI:46911"/>
        <dbReference type="ChEBI" id="CHEBI:57783"/>
        <dbReference type="ChEBI" id="CHEBI:58349"/>
        <dbReference type="ChEBI" id="CHEBI:78275"/>
        <dbReference type="EC" id="1.14.13.196"/>
    </reaction>
</comment>
<feature type="transmembrane region" description="Helical" evidence="20">
    <location>
        <begin position="800"/>
        <end position="819"/>
    </location>
</feature>
<feature type="transmembrane region" description="Helical" evidence="20">
    <location>
        <begin position="697"/>
        <end position="730"/>
    </location>
</feature>
<evidence type="ECO:0000256" key="2">
    <source>
        <dbReference type="ARBA" id="ARBA00004141"/>
    </source>
</evidence>
<feature type="domain" description="ABC transporter" evidence="21">
    <location>
        <begin position="346"/>
        <end position="591"/>
    </location>
</feature>
<feature type="domain" description="ABC transmembrane type-1" evidence="22">
    <location>
        <begin position="661"/>
        <end position="920"/>
    </location>
</feature>
<evidence type="ECO:0000256" key="11">
    <source>
        <dbReference type="ARBA" id="ARBA00022827"/>
    </source>
</evidence>
<proteinExistence type="inferred from homology"/>
<comment type="pathway">
    <text evidence="3">Siderophore biosynthesis.</text>
</comment>
<dbReference type="InterPro" id="IPR025700">
    <property type="entry name" value="Lys/Orn_oxygenase"/>
</dbReference>
<evidence type="ECO:0000256" key="14">
    <source>
        <dbReference type="ARBA" id="ARBA00022989"/>
    </source>
</evidence>
<gene>
    <name evidence="23" type="ORF">G7Y89_g3993</name>
</gene>
<dbReference type="PROSITE" id="PS50893">
    <property type="entry name" value="ABC_TRANSPORTER_2"/>
    <property type="match status" value="2"/>
</dbReference>
<reference evidence="23 24" key="1">
    <citation type="submission" date="2020-03" db="EMBL/GenBank/DDBJ databases">
        <title>Draft Genome Sequence of Cudoniella acicularis.</title>
        <authorList>
            <person name="Buettner E."/>
            <person name="Kellner H."/>
        </authorList>
    </citation>
    <scope>NUCLEOTIDE SEQUENCE [LARGE SCALE GENOMIC DNA]</scope>
    <source>
        <strain evidence="23 24">DSM 108380</strain>
    </source>
</reference>
<evidence type="ECO:0000259" key="21">
    <source>
        <dbReference type="PROSITE" id="PS50893"/>
    </source>
</evidence>
<accession>A0A8H4RTA3</accession>
<dbReference type="InterPro" id="IPR003593">
    <property type="entry name" value="AAA+_ATPase"/>
</dbReference>
<keyword evidence="16 20" id="KW-0472">Membrane</keyword>
<evidence type="ECO:0000256" key="5">
    <source>
        <dbReference type="ARBA" id="ARBA00007588"/>
    </source>
</evidence>
<dbReference type="FunFam" id="3.40.50.300:FF:000967">
    <property type="entry name" value="ABC multidrug transporter mdr4"/>
    <property type="match status" value="1"/>
</dbReference>
<evidence type="ECO:0000313" key="23">
    <source>
        <dbReference type="EMBL" id="KAF4634117.1"/>
    </source>
</evidence>
<dbReference type="SUPFAM" id="SSF52540">
    <property type="entry name" value="P-loop containing nucleoside triphosphate hydrolases"/>
    <property type="match status" value="2"/>
</dbReference>
<dbReference type="InterPro" id="IPR011527">
    <property type="entry name" value="ABC1_TM_dom"/>
</dbReference>
<feature type="transmembrane region" description="Helical" evidence="20">
    <location>
        <begin position="657"/>
        <end position="685"/>
    </location>
</feature>
<comment type="catalytic activity">
    <reaction evidence="18">
        <text>L-ornithine + NADH + O2 = N(5)-hydroxy-L-ornithine + NAD(+) + H2O</text>
        <dbReference type="Rhea" id="RHEA:41512"/>
        <dbReference type="ChEBI" id="CHEBI:15377"/>
        <dbReference type="ChEBI" id="CHEBI:15379"/>
        <dbReference type="ChEBI" id="CHEBI:46911"/>
        <dbReference type="ChEBI" id="CHEBI:57540"/>
        <dbReference type="ChEBI" id="CHEBI:57945"/>
        <dbReference type="ChEBI" id="CHEBI:78275"/>
        <dbReference type="EC" id="1.14.13.196"/>
    </reaction>
</comment>
<keyword evidence="24" id="KW-1185">Reference proteome</keyword>
<organism evidence="23 24">
    <name type="scientific">Cudoniella acicularis</name>
    <dbReference type="NCBI Taxonomy" id="354080"/>
    <lineage>
        <taxon>Eukaryota</taxon>
        <taxon>Fungi</taxon>
        <taxon>Dikarya</taxon>
        <taxon>Ascomycota</taxon>
        <taxon>Pezizomycotina</taxon>
        <taxon>Leotiomycetes</taxon>
        <taxon>Helotiales</taxon>
        <taxon>Tricladiaceae</taxon>
        <taxon>Cudoniella</taxon>
    </lineage>
</organism>
<dbReference type="Gene3D" id="3.50.50.60">
    <property type="entry name" value="FAD/NAD(P)-binding domain"/>
    <property type="match status" value="1"/>
</dbReference>
<keyword evidence="12" id="KW-0067">ATP-binding</keyword>
<feature type="transmembrane region" description="Helical" evidence="20">
    <location>
        <begin position="191"/>
        <end position="209"/>
    </location>
</feature>
<dbReference type="InterPro" id="IPR036640">
    <property type="entry name" value="ABC1_TM_sf"/>
</dbReference>
<comment type="subcellular location">
    <subcellularLocation>
        <location evidence="2">Membrane</location>
        <topology evidence="2">Multi-pass membrane protein</topology>
    </subcellularLocation>
</comment>